<evidence type="ECO:0000256" key="6">
    <source>
        <dbReference type="ARBA" id="ARBA00022598"/>
    </source>
</evidence>
<evidence type="ECO:0000256" key="11">
    <source>
        <dbReference type="ARBA" id="ARBA00022946"/>
    </source>
</evidence>
<evidence type="ECO:0000256" key="14">
    <source>
        <dbReference type="PIRSR" id="PIRSR017901-50"/>
    </source>
</evidence>
<comment type="subcellular location">
    <subcellularLocation>
        <location evidence="1 13">Plastid</location>
        <location evidence="1 13">Chloroplast</location>
    </subcellularLocation>
</comment>
<keyword evidence="12 14" id="KW-1015">Disulfide bond</keyword>
<evidence type="ECO:0000256" key="15">
    <source>
        <dbReference type="SAM" id="MobiDB-lite"/>
    </source>
</evidence>
<dbReference type="Pfam" id="PF04107">
    <property type="entry name" value="GCS2"/>
    <property type="match status" value="1"/>
</dbReference>
<evidence type="ECO:0000256" key="5">
    <source>
        <dbReference type="ARBA" id="ARBA00022528"/>
    </source>
</evidence>
<keyword evidence="6 13" id="KW-0436">Ligase</keyword>
<evidence type="ECO:0000256" key="8">
    <source>
        <dbReference type="ARBA" id="ARBA00022684"/>
    </source>
</evidence>
<dbReference type="InterPro" id="IPR014746">
    <property type="entry name" value="Gln_synth/guanido_kin_cat_dom"/>
</dbReference>
<dbReference type="Gene3D" id="3.30.590.20">
    <property type="match status" value="1"/>
</dbReference>
<dbReference type="GO" id="GO:0006750">
    <property type="term" value="P:glutathione biosynthetic process"/>
    <property type="evidence" value="ECO:0007669"/>
    <property type="project" value="UniProtKB-UniRule"/>
</dbReference>
<keyword evidence="7" id="KW-0934">Plastid</keyword>
<evidence type="ECO:0000313" key="17">
    <source>
        <dbReference type="Proteomes" id="UP000001876"/>
    </source>
</evidence>
<name>C1N1W0_MICPC</name>
<dbReference type="InterPro" id="IPR011556">
    <property type="entry name" value="Glut_cys_lig_pln_type"/>
</dbReference>
<dbReference type="EMBL" id="GG663745">
    <property type="protein sequence ID" value="EEH53899.1"/>
    <property type="molecule type" value="Genomic_DNA"/>
</dbReference>
<feature type="region of interest" description="Disordered" evidence="15">
    <location>
        <begin position="1"/>
        <end position="27"/>
    </location>
</feature>
<proteinExistence type="inferred from homology"/>
<evidence type="ECO:0000256" key="9">
    <source>
        <dbReference type="ARBA" id="ARBA00022741"/>
    </source>
</evidence>
<dbReference type="PANTHER" id="PTHR34378">
    <property type="entry name" value="GLUTAMATE--CYSTEINE LIGASE, CHLOROPLASTIC"/>
    <property type="match status" value="1"/>
</dbReference>
<feature type="disulfide bond" evidence="14">
    <location>
        <begin position="152"/>
        <end position="372"/>
    </location>
</feature>
<dbReference type="PANTHER" id="PTHR34378:SF1">
    <property type="entry name" value="GLUTAMATE--CYSTEINE LIGASE, CHLOROPLASTIC"/>
    <property type="match status" value="1"/>
</dbReference>
<dbReference type="STRING" id="564608.C1N1W0"/>
<dbReference type="RefSeq" id="XP_003062187.1">
    <property type="nucleotide sequence ID" value="XM_003062141.1"/>
</dbReference>
<dbReference type="GO" id="GO:0009507">
    <property type="term" value="C:chloroplast"/>
    <property type="evidence" value="ECO:0007669"/>
    <property type="project" value="UniProtKB-SubCell"/>
</dbReference>
<dbReference type="SUPFAM" id="SSF55931">
    <property type="entry name" value="Glutamine synthetase/guanido kinase"/>
    <property type="match status" value="1"/>
</dbReference>
<evidence type="ECO:0000313" key="16">
    <source>
        <dbReference type="EMBL" id="EEH53899.1"/>
    </source>
</evidence>
<keyword evidence="8" id="KW-0317">Glutathione biosynthesis</keyword>
<dbReference type="InterPro" id="IPR006336">
    <property type="entry name" value="GCS2"/>
</dbReference>
<dbReference type="KEGG" id="mpp:MICPUCDRAFT_35630"/>
<keyword evidence="9 13" id="KW-0547">Nucleotide-binding</keyword>
<evidence type="ECO:0000256" key="2">
    <source>
        <dbReference type="ARBA" id="ARBA00005006"/>
    </source>
</evidence>
<organism evidence="17">
    <name type="scientific">Micromonas pusilla (strain CCMP1545)</name>
    <name type="common">Picoplanktonic green alga</name>
    <dbReference type="NCBI Taxonomy" id="564608"/>
    <lineage>
        <taxon>Eukaryota</taxon>
        <taxon>Viridiplantae</taxon>
        <taxon>Chlorophyta</taxon>
        <taxon>Mamiellophyceae</taxon>
        <taxon>Mamiellales</taxon>
        <taxon>Mamiellaceae</taxon>
        <taxon>Micromonas</taxon>
    </lineage>
</organism>
<keyword evidence="11" id="KW-0809">Transit peptide</keyword>
<evidence type="ECO:0000256" key="3">
    <source>
        <dbReference type="ARBA" id="ARBA00010253"/>
    </source>
</evidence>
<evidence type="ECO:0000256" key="4">
    <source>
        <dbReference type="ARBA" id="ARBA00011153"/>
    </source>
</evidence>
<evidence type="ECO:0000256" key="10">
    <source>
        <dbReference type="ARBA" id="ARBA00022840"/>
    </source>
</evidence>
<dbReference type="eggNOG" id="ENOG502QVEN">
    <property type="taxonomic scope" value="Eukaryota"/>
</dbReference>
<dbReference type="NCBIfam" id="TIGR01436">
    <property type="entry name" value="glu_cys_lig_pln"/>
    <property type="match status" value="1"/>
</dbReference>
<protein>
    <recommendedName>
        <fullName evidence="13">Glutamate--cysteine ligase</fullName>
        <ecNumber evidence="13">6.3.2.2</ecNumber>
    </recommendedName>
</protein>
<evidence type="ECO:0000256" key="12">
    <source>
        <dbReference type="ARBA" id="ARBA00023157"/>
    </source>
</evidence>
<dbReference type="Proteomes" id="UP000001876">
    <property type="component" value="Unassembled WGS sequence"/>
</dbReference>
<dbReference type="GO" id="GO:0005524">
    <property type="term" value="F:ATP binding"/>
    <property type="evidence" value="ECO:0007669"/>
    <property type="project" value="UniProtKB-UniRule"/>
</dbReference>
<comment type="subunit">
    <text evidence="4">Homodimer or monomer when oxidized or reduced, respectively.</text>
</comment>
<dbReference type="InterPro" id="IPR035434">
    <property type="entry name" value="GCL_bact_plant"/>
</dbReference>
<dbReference type="EC" id="6.3.2.2" evidence="13"/>
<dbReference type="GO" id="GO:0004357">
    <property type="term" value="F:glutamate-cysteine ligase activity"/>
    <property type="evidence" value="ECO:0007669"/>
    <property type="project" value="UniProtKB-UniRule"/>
</dbReference>
<gene>
    <name evidence="16" type="ORF">MICPUCDRAFT_35630</name>
</gene>
<comment type="pathway">
    <text evidence="2">Sulfur metabolism; glutathione biosynthesis; glutathione from L-cysteine and L-glutamate: step 1/2.</text>
</comment>
<dbReference type="OrthoDB" id="2012853at2759"/>
<reference evidence="16 17" key="1">
    <citation type="journal article" date="2009" name="Science">
        <title>Green evolution and dynamic adaptations revealed by genomes of the marine picoeukaryotes Micromonas.</title>
        <authorList>
            <person name="Worden A.Z."/>
            <person name="Lee J.H."/>
            <person name="Mock T."/>
            <person name="Rouze P."/>
            <person name="Simmons M.P."/>
            <person name="Aerts A.L."/>
            <person name="Allen A.E."/>
            <person name="Cuvelier M.L."/>
            <person name="Derelle E."/>
            <person name="Everett M.V."/>
            <person name="Foulon E."/>
            <person name="Grimwood J."/>
            <person name="Gundlach H."/>
            <person name="Henrissat B."/>
            <person name="Napoli C."/>
            <person name="McDonald S.M."/>
            <person name="Parker M.S."/>
            <person name="Rombauts S."/>
            <person name="Salamov A."/>
            <person name="Von Dassow P."/>
            <person name="Badger J.H."/>
            <person name="Coutinho P.M."/>
            <person name="Demir E."/>
            <person name="Dubchak I."/>
            <person name="Gentemann C."/>
            <person name="Eikrem W."/>
            <person name="Gready J.E."/>
            <person name="John U."/>
            <person name="Lanier W."/>
            <person name="Lindquist E.A."/>
            <person name="Lucas S."/>
            <person name="Mayer K.F."/>
            <person name="Moreau H."/>
            <person name="Not F."/>
            <person name="Otillar R."/>
            <person name="Panaud O."/>
            <person name="Pangilinan J."/>
            <person name="Paulsen I."/>
            <person name="Piegu B."/>
            <person name="Poliakov A."/>
            <person name="Robbens S."/>
            <person name="Schmutz J."/>
            <person name="Toulza E."/>
            <person name="Wyss T."/>
            <person name="Zelensky A."/>
            <person name="Zhou K."/>
            <person name="Armbrust E.V."/>
            <person name="Bhattacharya D."/>
            <person name="Goodenough U.W."/>
            <person name="Van de Peer Y."/>
            <person name="Grigoriev I.V."/>
        </authorList>
    </citation>
    <scope>NUCLEOTIDE SEQUENCE [LARGE SCALE GENOMIC DNA]</scope>
    <source>
        <strain evidence="16 17">CCMP1545</strain>
    </source>
</reference>
<dbReference type="UniPathway" id="UPA00142">
    <property type="reaction ID" value="UER00209"/>
</dbReference>
<accession>C1N1W0</accession>
<comment type="catalytic activity">
    <reaction evidence="13">
        <text>L-cysteine + L-glutamate + ATP = gamma-L-glutamyl-L-cysteine + ADP + phosphate + H(+)</text>
        <dbReference type="Rhea" id="RHEA:13285"/>
        <dbReference type="ChEBI" id="CHEBI:15378"/>
        <dbReference type="ChEBI" id="CHEBI:29985"/>
        <dbReference type="ChEBI" id="CHEBI:30616"/>
        <dbReference type="ChEBI" id="CHEBI:35235"/>
        <dbReference type="ChEBI" id="CHEBI:43474"/>
        <dbReference type="ChEBI" id="CHEBI:58173"/>
        <dbReference type="ChEBI" id="CHEBI:456216"/>
        <dbReference type="EC" id="6.3.2.2"/>
    </reaction>
</comment>
<dbReference type="AlphaFoldDB" id="C1N1W0"/>
<keyword evidence="10 13" id="KW-0067">ATP-binding</keyword>
<dbReference type="GeneID" id="9687422"/>
<dbReference type="PIRSF" id="PIRSF017901">
    <property type="entry name" value="GCL"/>
    <property type="match status" value="1"/>
</dbReference>
<comment type="similarity">
    <text evidence="3 13">Belongs to the carboxylate-amine ligase family. Glutamate--cysteine ligase type 2 subfamily.</text>
</comment>
<sequence length="488" mass="55078">MGSARHVAPGVSALRARQNARVRDARPRSGRFARVVTSAAVRARAHAQAAVQTTPLTKADLVEYLRSGSKPKSEWRIGTEHEKFGYQKSNLRPMEYDAHVLLEALVRRFDWQPMMEGDDIIGAKLDGQSVTLEPGGQFELSGAPLINLHQTCAEVHSHLYQVKTVAKEIDVSFLGLGFQPKWSVADTPVMPKGRYKIMKAYMPKRGKRGLDMMFRTCTIQVNLDFADEEDMVRKFRTSLALQPVATALFANSPFVDGKPSGMKSLRSNVWEDTDPDRTGSLTWVYEDGFGFERYTEYVMNVPMYFVYRDGVYHDVTGESFVDFMEGKLPQFPGVHATLDDWEQHLSTCFPEVRLKRYMEMRGADGGPWGNICALPAVWVGLLYDETALSDAEKLVADWTPEEKEYLRHAVTKDALQTPFRDGTVQDVAIEMVKIAKEGLRRRGANEENFVDGLMEIATTGKTSSDLLLEAYENEWGEDIDKVFKKLSY</sequence>
<dbReference type="OMA" id="WADHLTT"/>
<evidence type="ECO:0000256" key="13">
    <source>
        <dbReference type="PIRNR" id="PIRNR017901"/>
    </source>
</evidence>
<evidence type="ECO:0000256" key="7">
    <source>
        <dbReference type="ARBA" id="ARBA00022640"/>
    </source>
</evidence>
<evidence type="ECO:0000256" key="1">
    <source>
        <dbReference type="ARBA" id="ARBA00004229"/>
    </source>
</evidence>
<keyword evidence="17" id="KW-1185">Reference proteome</keyword>
<keyword evidence="5 13" id="KW-0150">Chloroplast</keyword>